<dbReference type="InterPro" id="IPR021255">
    <property type="entry name" value="DUF2807"/>
</dbReference>
<evidence type="ECO:0000256" key="1">
    <source>
        <dbReference type="SAM" id="SignalP"/>
    </source>
</evidence>
<dbReference type="Pfam" id="PF10988">
    <property type="entry name" value="DUF2807"/>
    <property type="match status" value="1"/>
</dbReference>
<evidence type="ECO:0000259" key="2">
    <source>
        <dbReference type="Pfam" id="PF10988"/>
    </source>
</evidence>
<evidence type="ECO:0000313" key="3">
    <source>
        <dbReference type="EMBL" id="MFC6197782.1"/>
    </source>
</evidence>
<comment type="caution">
    <text evidence="3">The sequence shown here is derived from an EMBL/GenBank/DDBJ whole genome shotgun (WGS) entry which is preliminary data.</text>
</comment>
<name>A0ABW1S965_9PROT</name>
<protein>
    <submittedName>
        <fullName evidence="3">GIN domain-containing protein</fullName>
    </submittedName>
</protein>
<feature type="signal peptide" evidence="1">
    <location>
        <begin position="1"/>
        <end position="23"/>
    </location>
</feature>
<proteinExistence type="predicted"/>
<accession>A0ABW1S965</accession>
<dbReference type="RefSeq" id="WP_377377185.1">
    <property type="nucleotide sequence ID" value="NZ_JBHSSW010000008.1"/>
</dbReference>
<dbReference type="EMBL" id="JBHSSW010000008">
    <property type="protein sequence ID" value="MFC6197782.1"/>
    <property type="molecule type" value="Genomic_DNA"/>
</dbReference>
<feature type="domain" description="Putative auto-transporter adhesin head GIN" evidence="2">
    <location>
        <begin position="227"/>
        <end position="316"/>
    </location>
</feature>
<dbReference type="Proteomes" id="UP001596303">
    <property type="component" value="Unassembled WGS sequence"/>
</dbReference>
<keyword evidence="4" id="KW-1185">Reference proteome</keyword>
<organism evidence="3 4">
    <name type="scientific">Ponticaulis profundi</name>
    <dbReference type="NCBI Taxonomy" id="2665222"/>
    <lineage>
        <taxon>Bacteria</taxon>
        <taxon>Pseudomonadati</taxon>
        <taxon>Pseudomonadota</taxon>
        <taxon>Alphaproteobacteria</taxon>
        <taxon>Hyphomonadales</taxon>
        <taxon>Hyphomonadaceae</taxon>
        <taxon>Ponticaulis</taxon>
    </lineage>
</organism>
<keyword evidence="1" id="KW-0732">Signal</keyword>
<sequence length="325" mass="33319">MKYHTPVRAAVSALALSAGVALAAVAIPANAQQLSGGEAAPMSVADVMVDDFIGTIRIREGRELSYSVDMGRDLVSAPKATKTGKKLIISGGQEDGPRRCKINDDQFEMKMPGGKMSPLSDFPVLTITAPKNSAVSVGLRSGKLEMEDAASLSLNFMGCGDAAFANVAGMLDVAILGAGDVVGESAGSASINILGSGDFEIEDVTSSMDISISGSGDVEVGTVAGPLSVNVRGSGDTEIERADTEISIDLKGSGDVSIDSGNVQNFNANVLGSGDVEFNGDANDVSVLLKGSGDVYVARLTGNRVVERHGSGDVRIGSWSSDDKE</sequence>
<gene>
    <name evidence="3" type="ORF">ACFQDM_06815</name>
</gene>
<dbReference type="Gene3D" id="2.160.20.120">
    <property type="match status" value="2"/>
</dbReference>
<evidence type="ECO:0000313" key="4">
    <source>
        <dbReference type="Proteomes" id="UP001596303"/>
    </source>
</evidence>
<feature type="chain" id="PRO_5046281555" evidence="1">
    <location>
        <begin position="24"/>
        <end position="325"/>
    </location>
</feature>
<reference evidence="4" key="1">
    <citation type="journal article" date="2019" name="Int. J. Syst. Evol. Microbiol.">
        <title>The Global Catalogue of Microorganisms (GCM) 10K type strain sequencing project: providing services to taxonomists for standard genome sequencing and annotation.</title>
        <authorList>
            <consortium name="The Broad Institute Genomics Platform"/>
            <consortium name="The Broad Institute Genome Sequencing Center for Infectious Disease"/>
            <person name="Wu L."/>
            <person name="Ma J."/>
        </authorList>
    </citation>
    <scope>NUCLEOTIDE SEQUENCE [LARGE SCALE GENOMIC DNA]</scope>
    <source>
        <strain evidence="4">CGMCC-1.15741</strain>
    </source>
</reference>